<protein>
    <submittedName>
        <fullName evidence="2">Uncharacterized protein</fullName>
    </submittedName>
</protein>
<gene>
    <name evidence="2" type="ORF">CGOC_LOCUS6118</name>
</gene>
<evidence type="ECO:0000313" key="2">
    <source>
        <dbReference type="EMBL" id="VDK66029.1"/>
    </source>
</evidence>
<evidence type="ECO:0000256" key="1">
    <source>
        <dbReference type="SAM" id="Phobius"/>
    </source>
</evidence>
<keyword evidence="1" id="KW-1133">Transmembrane helix</keyword>
<accession>A0A3P6S1B7</accession>
<keyword evidence="3" id="KW-1185">Reference proteome</keyword>
<dbReference type="EMBL" id="UYRV01019441">
    <property type="protein sequence ID" value="VDK66029.1"/>
    <property type="molecule type" value="Genomic_DNA"/>
</dbReference>
<evidence type="ECO:0000313" key="3">
    <source>
        <dbReference type="Proteomes" id="UP000271889"/>
    </source>
</evidence>
<sequence>MAIIIPSVIVVVWIMLLIAIALFVCCKRRSSSAHLRPYGPVYSVQPTAYAIKRNGKPMDSSYEDHLEKAARMSSEMNAYNQVNLQISGNIK</sequence>
<keyword evidence="1" id="KW-0472">Membrane</keyword>
<reference evidence="2 3" key="1">
    <citation type="submission" date="2018-11" db="EMBL/GenBank/DDBJ databases">
        <authorList>
            <consortium name="Pathogen Informatics"/>
        </authorList>
    </citation>
    <scope>NUCLEOTIDE SEQUENCE [LARGE SCALE GENOMIC DNA]</scope>
</reference>
<dbReference type="OrthoDB" id="6236007at2759"/>
<proteinExistence type="predicted"/>
<dbReference type="AlphaFoldDB" id="A0A3P6S1B7"/>
<name>A0A3P6S1B7_CYLGO</name>
<keyword evidence="1" id="KW-0812">Transmembrane</keyword>
<feature type="transmembrane region" description="Helical" evidence="1">
    <location>
        <begin position="6"/>
        <end position="26"/>
    </location>
</feature>
<organism evidence="2 3">
    <name type="scientific">Cylicostephanus goldi</name>
    <name type="common">Nematode worm</name>
    <dbReference type="NCBI Taxonomy" id="71465"/>
    <lineage>
        <taxon>Eukaryota</taxon>
        <taxon>Metazoa</taxon>
        <taxon>Ecdysozoa</taxon>
        <taxon>Nematoda</taxon>
        <taxon>Chromadorea</taxon>
        <taxon>Rhabditida</taxon>
        <taxon>Rhabditina</taxon>
        <taxon>Rhabditomorpha</taxon>
        <taxon>Strongyloidea</taxon>
        <taxon>Strongylidae</taxon>
        <taxon>Cylicostephanus</taxon>
    </lineage>
</organism>
<dbReference type="Proteomes" id="UP000271889">
    <property type="component" value="Unassembled WGS sequence"/>
</dbReference>